<reference evidence="1 2" key="1">
    <citation type="submission" date="2015-02" db="EMBL/GenBank/DDBJ databases">
        <title>Single-cell genomics of uncultivated deep-branching MTB reveals a conserved set of magnetosome genes.</title>
        <authorList>
            <person name="Kolinko S."/>
            <person name="Richter M."/>
            <person name="Glockner F.O."/>
            <person name="Brachmann A."/>
            <person name="Schuler D."/>
        </authorList>
    </citation>
    <scope>NUCLEOTIDE SEQUENCE [LARGE SCALE GENOMIC DNA]</scope>
    <source>
        <strain evidence="1">TM-1</strain>
    </source>
</reference>
<accession>A0A0F3GQ80</accession>
<name>A0A0F3GQ80_9BACT</name>
<dbReference type="EMBL" id="LACI01001665">
    <property type="protein sequence ID" value="KJU83972.1"/>
    <property type="molecule type" value="Genomic_DNA"/>
</dbReference>
<evidence type="ECO:0000313" key="2">
    <source>
        <dbReference type="Proteomes" id="UP000033423"/>
    </source>
</evidence>
<gene>
    <name evidence="1" type="ORF">MBAV_003834</name>
</gene>
<protein>
    <submittedName>
        <fullName evidence="1">Uncharacterized protein</fullName>
    </submittedName>
</protein>
<evidence type="ECO:0000313" key="1">
    <source>
        <dbReference type="EMBL" id="KJU83972.1"/>
    </source>
</evidence>
<dbReference type="AlphaFoldDB" id="A0A0F3GQ80"/>
<keyword evidence="2" id="KW-1185">Reference proteome</keyword>
<sequence length="95" mass="11122">MKAAPPSFLNNHRPLYYCLYAYHKVFLRKIYCLILSSISSRCLLKQEKMLSSLYSMVSHSLRQGRSRGEQSSPLCFFLPVKFDSPALFTILLHFW</sequence>
<proteinExistence type="predicted"/>
<comment type="caution">
    <text evidence="1">The sequence shown here is derived from an EMBL/GenBank/DDBJ whole genome shotgun (WGS) entry which is preliminary data.</text>
</comment>
<dbReference type="Proteomes" id="UP000033423">
    <property type="component" value="Unassembled WGS sequence"/>
</dbReference>
<organism evidence="1 2">
    <name type="scientific">Candidatus Magnetobacterium bavaricum</name>
    <dbReference type="NCBI Taxonomy" id="29290"/>
    <lineage>
        <taxon>Bacteria</taxon>
        <taxon>Pseudomonadati</taxon>
        <taxon>Nitrospirota</taxon>
        <taxon>Thermodesulfovibrionia</taxon>
        <taxon>Thermodesulfovibrionales</taxon>
        <taxon>Candidatus Magnetobacteriaceae</taxon>
        <taxon>Candidatus Magnetobacterium</taxon>
    </lineage>
</organism>